<evidence type="ECO:0000256" key="3">
    <source>
        <dbReference type="SAM" id="Phobius"/>
    </source>
</evidence>
<feature type="region of interest" description="Disordered" evidence="2">
    <location>
        <begin position="1577"/>
        <end position="1604"/>
    </location>
</feature>
<dbReference type="Gene3D" id="2.10.50.10">
    <property type="entry name" value="Tumor Necrosis Factor Receptor, subunit A, domain 2"/>
    <property type="match status" value="2"/>
</dbReference>
<evidence type="ECO:0000256" key="2">
    <source>
        <dbReference type="SAM" id="MobiDB-lite"/>
    </source>
</evidence>
<dbReference type="InterPro" id="IPR011641">
    <property type="entry name" value="Tyr-kin_ephrin_A/B_rcpt-like"/>
</dbReference>
<evidence type="ECO:0000313" key="5">
    <source>
        <dbReference type="EMBL" id="GBG29542.1"/>
    </source>
</evidence>
<feature type="transmembrane region" description="Helical" evidence="3">
    <location>
        <begin position="1479"/>
        <end position="1500"/>
    </location>
</feature>
<dbReference type="Pfam" id="PF13517">
    <property type="entry name" value="FG-GAP_3"/>
    <property type="match status" value="1"/>
</dbReference>
<feature type="transmembrane region" description="Helical" evidence="3">
    <location>
        <begin position="1449"/>
        <end position="1467"/>
    </location>
</feature>
<name>A0A2R5GF31_9STRA</name>
<dbReference type="Pfam" id="PF07699">
    <property type="entry name" value="Ephrin_rec_like"/>
    <property type="match status" value="1"/>
</dbReference>
<keyword evidence="6" id="KW-1185">Reference proteome</keyword>
<accession>A0A2R5GF31</accession>
<dbReference type="InterPro" id="IPR009030">
    <property type="entry name" value="Growth_fac_rcpt_cys_sf"/>
</dbReference>
<dbReference type="PANTHER" id="PTHR45460">
    <property type="entry name" value="SIMILAR TO CYSTEINE PROTEINASE"/>
    <property type="match status" value="1"/>
</dbReference>
<keyword evidence="1" id="KW-0732">Signal</keyword>
<feature type="compositionally biased region" description="Basic and acidic residues" evidence="2">
    <location>
        <begin position="1585"/>
        <end position="1596"/>
    </location>
</feature>
<reference evidence="5 6" key="1">
    <citation type="submission" date="2017-12" db="EMBL/GenBank/DDBJ databases">
        <title>Sequencing, de novo assembly and annotation of complete genome of a new Thraustochytrid species, strain FCC1311.</title>
        <authorList>
            <person name="Sedici K."/>
            <person name="Godart F."/>
            <person name="Aiese Cigliano R."/>
            <person name="Sanseverino W."/>
            <person name="Barakat M."/>
            <person name="Ortet P."/>
            <person name="Marechal E."/>
            <person name="Cagnac O."/>
            <person name="Amato A."/>
        </authorList>
    </citation>
    <scope>NUCLEOTIDE SEQUENCE [LARGE SCALE GENOMIC DNA]</scope>
</reference>
<dbReference type="PANTHER" id="PTHR45460:SF2">
    <property type="entry name" value="ALPHA 1,3 GLUCANASE, GH71 FAMILY (EUROFUNG)"/>
    <property type="match status" value="1"/>
</dbReference>
<keyword evidence="3" id="KW-0812">Transmembrane</keyword>
<dbReference type="CDD" id="cd00055">
    <property type="entry name" value="EGF_Lam"/>
    <property type="match status" value="1"/>
</dbReference>
<dbReference type="Proteomes" id="UP000241890">
    <property type="component" value="Unassembled WGS sequence"/>
</dbReference>
<feature type="transmembrane region" description="Helical" evidence="3">
    <location>
        <begin position="1335"/>
        <end position="1356"/>
    </location>
</feature>
<keyword evidence="3" id="KW-1133">Transmembrane helix</keyword>
<dbReference type="InterPro" id="IPR028994">
    <property type="entry name" value="Integrin_alpha_N"/>
</dbReference>
<feature type="transmembrane region" description="Helical" evidence="3">
    <location>
        <begin position="1235"/>
        <end position="1258"/>
    </location>
</feature>
<feature type="transmembrane region" description="Helical" evidence="3">
    <location>
        <begin position="1270"/>
        <end position="1295"/>
    </location>
</feature>
<evidence type="ECO:0000313" key="6">
    <source>
        <dbReference type="Proteomes" id="UP000241890"/>
    </source>
</evidence>
<evidence type="ECO:0000259" key="4">
    <source>
        <dbReference type="Pfam" id="PF07699"/>
    </source>
</evidence>
<dbReference type="SUPFAM" id="SSF57184">
    <property type="entry name" value="Growth factor receptor domain"/>
    <property type="match status" value="1"/>
</dbReference>
<keyword evidence="3" id="KW-0472">Membrane</keyword>
<gene>
    <name evidence="5" type="ORF">FCC1311_057632</name>
</gene>
<dbReference type="SMART" id="SM01411">
    <property type="entry name" value="Ephrin_rec_like"/>
    <property type="match status" value="2"/>
</dbReference>
<feature type="transmembrane region" description="Helical" evidence="3">
    <location>
        <begin position="1179"/>
        <end position="1201"/>
    </location>
</feature>
<proteinExistence type="predicted"/>
<dbReference type="OrthoDB" id="65776at2759"/>
<dbReference type="SUPFAM" id="SSF69318">
    <property type="entry name" value="Integrin alpha N-terminal domain"/>
    <property type="match status" value="2"/>
</dbReference>
<dbReference type="InterPro" id="IPR013517">
    <property type="entry name" value="FG-GAP"/>
</dbReference>
<feature type="transmembrane region" description="Helical" evidence="3">
    <location>
        <begin position="1409"/>
        <end position="1437"/>
    </location>
</feature>
<organism evidence="5 6">
    <name type="scientific">Hondaea fermentalgiana</name>
    <dbReference type="NCBI Taxonomy" id="2315210"/>
    <lineage>
        <taxon>Eukaryota</taxon>
        <taxon>Sar</taxon>
        <taxon>Stramenopiles</taxon>
        <taxon>Bigyra</taxon>
        <taxon>Labyrinthulomycetes</taxon>
        <taxon>Thraustochytrida</taxon>
        <taxon>Thraustochytriidae</taxon>
        <taxon>Hondaea</taxon>
    </lineage>
</organism>
<dbReference type="InParanoid" id="A0A2R5GF31"/>
<dbReference type="EMBL" id="BEYU01000059">
    <property type="protein sequence ID" value="GBG29542.1"/>
    <property type="molecule type" value="Genomic_DNA"/>
</dbReference>
<feature type="domain" description="Tyrosine-protein kinase ephrin type A/B receptor-like" evidence="4">
    <location>
        <begin position="966"/>
        <end position="1004"/>
    </location>
</feature>
<evidence type="ECO:0000256" key="1">
    <source>
        <dbReference type="ARBA" id="ARBA00022729"/>
    </source>
</evidence>
<comment type="caution">
    <text evidence="5">The sequence shown here is derived from an EMBL/GenBank/DDBJ whole genome shotgun (WGS) entry which is preliminary data.</text>
</comment>
<protein>
    <submittedName>
        <fullName evidence="5">Sushi, von Willebrand factor type A, EGF and pentraxin domain-containing protein 1</fullName>
    </submittedName>
</protein>
<dbReference type="InterPro" id="IPR002049">
    <property type="entry name" value="LE_dom"/>
</dbReference>
<sequence>MMTNILDQEPKNEAAQTGFARLKFPHRDLKSGHILARASGNRFQDDNEIRTQDQLLLRVLNEERLTSRSVKVLLRVSLHRCLAASRLVSSRLVSEQDASAWRVTVIAPALRLSQNQHRGLAHLSVASAASRRDPDCGQEAVPLLDRCHEKDGTVLEPVSKDWTCTAENECASPVPDCAALHRKNGNGTLPCGDCFDGHVSGSAQGACRFQRGTHFVETEIGMLDDFPEFERDERLRPEMDFDCTKKHFITDMDGDGIADWVIPCVNGSTNVLRVFSFNPSEAFDGYTTDDAAFQKILDITLHGLGVKANSPDVNEIVRAQLFDLTGDGRKDLVVLLASGELQFWSNNGTIQDPSWTQGFVFQTDLHALDIALNNLDGDELMDLFFLHGNGIGVLRNVGNASWPSFGLHSESKRDFSVSDFSACTTSPCATSFLIADLLESGADDIFVRSGSDMWYFRRLTPKTASFALGDEGQYSQHMEGFEHCDSTDFTEFADFDGDGDMDVLCVSILSPTYGAIRYIRNDGIRGWVHIAKASTSSKVPAATFIISEGLQEVKAVAFVDLDKDPDGDLDLVIYGIPAEKGTSLTRVLENRDGVFEQVEDDDNPFSNLMGLKKITMCLQVEDDGKFPSRKENLHKVVDCIDRRVDYHGGSKSKLNTILSFITKVMNYCKEFKTASRRVKEDFEYGRIESLAEKYYHIYDENDVQDVIFARPTPNKLLALFKFESCPPRVFVQSTHTNNSFGAFEPANLDLDWPQSTQAFAFADLDEDGNEDAVVISSRHVHVFKNTNGSMFIEAGEVLSLSTEHRENHSSTGLFAADLDEDGDTDFVVQTLHKRSNKTEFAPLVNTARDCVSHCAGSRGQCVTGDDPNGDTSGLAAFAQGLSRPDLTPGICLCSAQYQGDTCEQCAPGRHGELCENICPDRSTTRLAPGEYIVPLYPTIEDCVCLSSFVMSNSFECTCPPGAGFNADKDLCEPCAIGEYKSSSGLHACDPCPPGNHTFFTGQSECEPEQCALGFERDTETQICIPCDHGRYRSDAIEATCFPCPEDRPLTASTGTIWPSDCLAGPGAVVSENTTAAIPCSTSEKLSLGTDCSREGLTVETLPIKPQYWRIANTSLDVRASSFVVAGPLMRQRTTSRCSLSARYCGCVSQVIIMWTSMQALPDESGSRLQRYMSSVQGKALIFLKFAQIVLGIGTIVGIIGSNGSAAEFFLNGNFGALLNIFSLGCAVHVNHYVTVIVVTLWPLLLAFVLVGAVILCRLMAPGTTVSRDLAISIFTEIIVLIYPGVSATILSVFVYDSITHYEQDAAGDPDPSPYRILQKDPTIDFDDDLSKAMRIYAGIMICVYPVGVVALLAAGISLQRTSKCSRTPEQNMRGMLVVAAQVVQHRYKPGHGWYACIELIRRLMLTSGFLLMLLASFRLASNYLIGSSVLYLCILLYAKPYAREDDELFEIVSQTLLVVLALGVNSLTKVSIASETASVVVWICSIELVAFLCLAFWGGYRGAFASVPGMKHSHSSAEDAKGSLRDPGAKALPSWDLELTEDEFITAVPPNSPNAQQPASLSTRTFNAHSFIQEQLEEAEDAVDDASHVENDDLSRKTQPLSKT</sequence>
<feature type="transmembrane region" description="Helical" evidence="3">
    <location>
        <begin position="1208"/>
        <end position="1229"/>
    </location>
</feature>